<organism evidence="8">
    <name type="scientific">Faecalibacterium prausnitzii</name>
    <dbReference type="NCBI Taxonomy" id="853"/>
    <lineage>
        <taxon>Bacteria</taxon>
        <taxon>Bacillati</taxon>
        <taxon>Bacillota</taxon>
        <taxon>Clostridia</taxon>
        <taxon>Eubacteriales</taxon>
        <taxon>Oscillospiraceae</taxon>
        <taxon>Faecalibacterium</taxon>
    </lineage>
</organism>
<evidence type="ECO:0000256" key="6">
    <source>
        <dbReference type="ARBA" id="ARBA00044538"/>
    </source>
</evidence>
<dbReference type="CDD" id="cd16332">
    <property type="entry name" value="Prp-like"/>
    <property type="match status" value="1"/>
</dbReference>
<dbReference type="GO" id="GO:0006508">
    <property type="term" value="P:proteolysis"/>
    <property type="evidence" value="ECO:0007669"/>
    <property type="project" value="UniProtKB-KW"/>
</dbReference>
<dbReference type="SUPFAM" id="SSF118010">
    <property type="entry name" value="TM1457-like"/>
    <property type="match status" value="1"/>
</dbReference>
<keyword evidence="2 8" id="KW-0645">Protease</keyword>
<evidence type="ECO:0000256" key="5">
    <source>
        <dbReference type="ARBA" id="ARBA00044503"/>
    </source>
</evidence>
<dbReference type="InterPro" id="IPR036764">
    <property type="entry name" value="Peptidase_Prp_sf"/>
</dbReference>
<evidence type="ECO:0000256" key="1">
    <source>
        <dbReference type="ARBA" id="ARBA00022517"/>
    </source>
</evidence>
<feature type="region of interest" description="Disordered" evidence="7">
    <location>
        <begin position="148"/>
        <end position="186"/>
    </location>
</feature>
<evidence type="ECO:0000313" key="8">
    <source>
        <dbReference type="EMBL" id="RGB96866.1"/>
    </source>
</evidence>
<dbReference type="EMBL" id="QVEW01000009">
    <property type="protein sequence ID" value="RGB96866.1"/>
    <property type="molecule type" value="Genomic_DNA"/>
</dbReference>
<comment type="similarity">
    <text evidence="5">Belongs to the Prp family.</text>
</comment>
<protein>
    <recommendedName>
        <fullName evidence="6">Ribosomal processing cysteine protease Prp</fullName>
    </recommendedName>
</protein>
<dbReference type="Gene3D" id="3.30.70.1490">
    <property type="entry name" value="Cysteine protease Prp"/>
    <property type="match status" value="1"/>
</dbReference>
<dbReference type="RefSeq" id="WP_117527150.1">
    <property type="nucleotide sequence ID" value="NZ_CP181368.1"/>
</dbReference>
<accession>A0A3E2UKC5</accession>
<sequence length="308" mass="33291">MIKVCYSELDGPKGLSLRLEAAGHAGYAPAGQDIVCAGASTLMQALVYLLAGEESARSDAWDEPEGPRLAVAAQAPVAPWVQGAFELAKAGFTLLAERYPDNLRFADVSRSGQQSMMDLQLFAEGEAAPALSPEQTRQAVAAGTLKPEAPAAQPEAPRQTQAEPEPQPEKSAQAERPALPPLPLPVQNTVHSLHARWAAEEAAMRRSQPGFDLKAELKNPEMRRLMQLPGMRVQDAYRLAHYEDALRTTAQTVEQGVVERVQQRAARPLENGLHPGAAASVRPDVAAMTRAQREALERRVLHGAQIEL</sequence>
<evidence type="ECO:0000256" key="2">
    <source>
        <dbReference type="ARBA" id="ARBA00022670"/>
    </source>
</evidence>
<evidence type="ECO:0000256" key="3">
    <source>
        <dbReference type="ARBA" id="ARBA00022801"/>
    </source>
</evidence>
<keyword evidence="1" id="KW-0690">Ribosome biogenesis</keyword>
<dbReference type="GO" id="GO:0008234">
    <property type="term" value="F:cysteine-type peptidase activity"/>
    <property type="evidence" value="ECO:0007669"/>
    <property type="project" value="UniProtKB-KW"/>
</dbReference>
<dbReference type="GO" id="GO:0042254">
    <property type="term" value="P:ribosome biogenesis"/>
    <property type="evidence" value="ECO:0007669"/>
    <property type="project" value="UniProtKB-KW"/>
</dbReference>
<dbReference type="AlphaFoldDB" id="A0A3E2UKC5"/>
<name>A0A3E2UKC5_9FIRM</name>
<comment type="caution">
    <text evidence="8">The sequence shown here is derived from an EMBL/GenBank/DDBJ whole genome shotgun (WGS) entry which is preliminary data.</text>
</comment>
<feature type="compositionally biased region" description="Low complexity" evidence="7">
    <location>
        <begin position="148"/>
        <end position="164"/>
    </location>
</feature>
<dbReference type="Proteomes" id="UP000260783">
    <property type="component" value="Unassembled WGS sequence"/>
</dbReference>
<dbReference type="Pfam" id="PF04327">
    <property type="entry name" value="Peptidase_Prp"/>
    <property type="match status" value="1"/>
</dbReference>
<dbReference type="InterPro" id="IPR007422">
    <property type="entry name" value="Peptidase_Prp"/>
</dbReference>
<keyword evidence="4" id="KW-0788">Thiol protease</keyword>
<keyword evidence="3" id="KW-0378">Hydrolase</keyword>
<reference evidence="8" key="1">
    <citation type="submission" date="2018-08" db="EMBL/GenBank/DDBJ databases">
        <title>A genome reference for cultivated species of the human gut microbiota.</title>
        <authorList>
            <person name="Zou Y."/>
            <person name="Xue W."/>
            <person name="Luo G."/>
        </authorList>
    </citation>
    <scope>NUCLEOTIDE SEQUENCE [LARGE SCALE GENOMIC DNA]</scope>
    <source>
        <strain evidence="8">AF29-11BH</strain>
    </source>
</reference>
<gene>
    <name evidence="8" type="ORF">DWZ04_09510</name>
</gene>
<evidence type="ECO:0000256" key="4">
    <source>
        <dbReference type="ARBA" id="ARBA00022807"/>
    </source>
</evidence>
<evidence type="ECO:0000256" key="7">
    <source>
        <dbReference type="SAM" id="MobiDB-lite"/>
    </source>
</evidence>
<proteinExistence type="inferred from homology"/>